<comment type="similarity">
    <text evidence="3">Belongs to the class-V pyridoxal-phosphate-dependent aminotransferase family.</text>
</comment>
<sequence length="391" mass="42351">MSTNTMRQGIPHVDDFIHLNNAAGSLADQRVHDAIKAHLELEARSGSTEAMNAVSSKLEQLYSAVAAFVGGTADQMLVADSHTNAWQRPFLAVDLKPGDVVLVGSSEWGGNLSMIHHTCRRTGASYKVVPDDASGRMDLRTFESALKDKRVKLVCTTWVAATSGQVNPVEEIGELMRQTEALHFVDGAQAIGQFPVDIRNLNCDLLTVSARKFVRGPRGTGFAWISKRFLNEYKPLGVDQFAAPWENDAPHLRGDARRFETGESNYAARLGLLSALELILTRDISADFTVIKELAAQARARLSSTEGITVLEGNEGSCGLVTFLADGVAPAKIAADLRQSRINISAPTTRYGPLYMAARGWNAINRLSPHAFNTADEIDKACDAIATSVKS</sequence>
<dbReference type="GO" id="GO:0008483">
    <property type="term" value="F:transaminase activity"/>
    <property type="evidence" value="ECO:0007669"/>
    <property type="project" value="UniProtKB-KW"/>
</dbReference>
<feature type="domain" description="Aminotransferase class V" evidence="5">
    <location>
        <begin position="17"/>
        <end position="380"/>
    </location>
</feature>
<keyword evidence="6" id="KW-0808">Transferase</keyword>
<keyword evidence="2" id="KW-0663">Pyridoxal phosphate</keyword>
<evidence type="ECO:0000259" key="5">
    <source>
        <dbReference type="Pfam" id="PF00266"/>
    </source>
</evidence>
<dbReference type="Proteomes" id="UP000541109">
    <property type="component" value="Unassembled WGS sequence"/>
</dbReference>
<dbReference type="AlphaFoldDB" id="A0A839AE67"/>
<dbReference type="SUPFAM" id="SSF53383">
    <property type="entry name" value="PLP-dependent transferases"/>
    <property type="match status" value="1"/>
</dbReference>
<dbReference type="InterPro" id="IPR020578">
    <property type="entry name" value="Aminotrans_V_PyrdxlP_BS"/>
</dbReference>
<dbReference type="InterPro" id="IPR000192">
    <property type="entry name" value="Aminotrans_V_dom"/>
</dbReference>
<dbReference type="RefSeq" id="WP_182164605.1">
    <property type="nucleotide sequence ID" value="NZ_JACFXV010000048.1"/>
</dbReference>
<dbReference type="Gene3D" id="3.90.1150.10">
    <property type="entry name" value="Aspartate Aminotransferase, domain 1"/>
    <property type="match status" value="1"/>
</dbReference>
<evidence type="ECO:0000313" key="6">
    <source>
        <dbReference type="EMBL" id="MBA5777328.1"/>
    </source>
</evidence>
<dbReference type="InterPro" id="IPR015422">
    <property type="entry name" value="PyrdxlP-dep_Trfase_small"/>
</dbReference>
<dbReference type="InterPro" id="IPR015421">
    <property type="entry name" value="PyrdxlP-dep_Trfase_major"/>
</dbReference>
<protein>
    <submittedName>
        <fullName evidence="6">Aminotransferase class V-fold PLP-dependent enzyme</fullName>
    </submittedName>
</protein>
<comment type="cofactor">
    <cofactor evidence="1 4">
        <name>pyridoxal 5'-phosphate</name>
        <dbReference type="ChEBI" id="CHEBI:597326"/>
    </cofactor>
</comment>
<dbReference type="InterPro" id="IPR015424">
    <property type="entry name" value="PyrdxlP-dep_Trfase"/>
</dbReference>
<reference evidence="6 7" key="1">
    <citation type="submission" date="2020-07" db="EMBL/GenBank/DDBJ databases">
        <title>Stappia sp., F7233, whole genome shotgun sequencing project.</title>
        <authorList>
            <person name="Jiang S."/>
            <person name="Liu Z.W."/>
            <person name="Du Z.J."/>
        </authorList>
    </citation>
    <scope>NUCLEOTIDE SEQUENCE [LARGE SCALE GENOMIC DNA]</scope>
    <source>
        <strain evidence="6 7">F7233</strain>
    </source>
</reference>
<gene>
    <name evidence="6" type="ORF">H2509_09335</name>
</gene>
<comment type="caution">
    <text evidence="6">The sequence shown here is derived from an EMBL/GenBank/DDBJ whole genome shotgun (WGS) entry which is preliminary data.</text>
</comment>
<dbReference type="PANTHER" id="PTHR43586:SF24">
    <property type="entry name" value="BLR4730 PROTEIN"/>
    <property type="match status" value="1"/>
</dbReference>
<name>A0A839AE67_9HYPH</name>
<evidence type="ECO:0000256" key="4">
    <source>
        <dbReference type="RuleBase" id="RU004504"/>
    </source>
</evidence>
<organism evidence="6 7">
    <name type="scientific">Stappia albiluteola</name>
    <dbReference type="NCBI Taxonomy" id="2758565"/>
    <lineage>
        <taxon>Bacteria</taxon>
        <taxon>Pseudomonadati</taxon>
        <taxon>Pseudomonadota</taxon>
        <taxon>Alphaproteobacteria</taxon>
        <taxon>Hyphomicrobiales</taxon>
        <taxon>Stappiaceae</taxon>
        <taxon>Stappia</taxon>
    </lineage>
</organism>
<accession>A0A839AE67</accession>
<dbReference type="EMBL" id="JACFXV010000048">
    <property type="protein sequence ID" value="MBA5777328.1"/>
    <property type="molecule type" value="Genomic_DNA"/>
</dbReference>
<evidence type="ECO:0000256" key="2">
    <source>
        <dbReference type="ARBA" id="ARBA00022898"/>
    </source>
</evidence>
<keyword evidence="6" id="KW-0032">Aminotransferase</keyword>
<keyword evidence="7" id="KW-1185">Reference proteome</keyword>
<dbReference type="Gene3D" id="3.40.640.10">
    <property type="entry name" value="Type I PLP-dependent aspartate aminotransferase-like (Major domain)"/>
    <property type="match status" value="1"/>
</dbReference>
<evidence type="ECO:0000256" key="3">
    <source>
        <dbReference type="RuleBase" id="RU004075"/>
    </source>
</evidence>
<dbReference type="PROSITE" id="PS00595">
    <property type="entry name" value="AA_TRANSFER_CLASS_5"/>
    <property type="match status" value="1"/>
</dbReference>
<dbReference type="Pfam" id="PF00266">
    <property type="entry name" value="Aminotran_5"/>
    <property type="match status" value="1"/>
</dbReference>
<dbReference type="PANTHER" id="PTHR43586">
    <property type="entry name" value="CYSTEINE DESULFURASE"/>
    <property type="match status" value="1"/>
</dbReference>
<evidence type="ECO:0000256" key="1">
    <source>
        <dbReference type="ARBA" id="ARBA00001933"/>
    </source>
</evidence>
<evidence type="ECO:0000313" key="7">
    <source>
        <dbReference type="Proteomes" id="UP000541109"/>
    </source>
</evidence>
<proteinExistence type="inferred from homology"/>